<sequence length="172" mass="18537">MARFRRVLLVALAGLAAGLSGCSVLGIPEGLDEDRLAAISSQVSAAQGGLDATLHGETKTCEGLCQRISVDLVPRVPDYTAVDIALAIYETDTALEEQRISAFDYCFRSNAWSLADAQYLDARLLEIPALGYGDFSRDEADSRPSYDCYSFAAIDARERLAAFLADRGVDGF</sequence>
<organism evidence="1 2">
    <name type="scientific">Microbacterium resistens</name>
    <dbReference type="NCBI Taxonomy" id="156977"/>
    <lineage>
        <taxon>Bacteria</taxon>
        <taxon>Bacillati</taxon>
        <taxon>Actinomycetota</taxon>
        <taxon>Actinomycetes</taxon>
        <taxon>Micrococcales</taxon>
        <taxon>Microbacteriaceae</taxon>
        <taxon>Microbacterium</taxon>
    </lineage>
</organism>
<accession>A0ABY3RTD5</accession>
<dbReference type="EMBL" id="CP082781">
    <property type="protein sequence ID" value="UGS26213.1"/>
    <property type="molecule type" value="Genomic_DNA"/>
</dbReference>
<evidence type="ECO:0000313" key="2">
    <source>
        <dbReference type="Proteomes" id="UP001199642"/>
    </source>
</evidence>
<name>A0ABY3RTD5_9MICO</name>
<dbReference type="PROSITE" id="PS51257">
    <property type="entry name" value="PROKAR_LIPOPROTEIN"/>
    <property type="match status" value="1"/>
</dbReference>
<evidence type="ECO:0008006" key="3">
    <source>
        <dbReference type="Google" id="ProtNLM"/>
    </source>
</evidence>
<reference evidence="1 2" key="1">
    <citation type="submission" date="2023-01" db="EMBL/GenBank/DDBJ databases">
        <title>Characterization of estradiol degrading bacteria Microbacterium sp. MZT7 and reveal degrading genes through genome analysis.</title>
        <authorList>
            <person name="Hao P."/>
            <person name="Gao Y."/>
        </authorList>
    </citation>
    <scope>NUCLEOTIDE SEQUENCE [LARGE SCALE GENOMIC DNA]</scope>
    <source>
        <strain evidence="1 2">MZT7</strain>
    </source>
</reference>
<proteinExistence type="predicted"/>
<dbReference type="RefSeq" id="WP_231819912.1">
    <property type="nucleotide sequence ID" value="NZ_CP082781.1"/>
</dbReference>
<protein>
    <recommendedName>
        <fullName evidence="3">Lipoprotein</fullName>
    </recommendedName>
</protein>
<gene>
    <name evidence="1" type="ORF">K8F61_16505</name>
</gene>
<keyword evidence="2" id="KW-1185">Reference proteome</keyword>
<evidence type="ECO:0000313" key="1">
    <source>
        <dbReference type="EMBL" id="UGS26213.1"/>
    </source>
</evidence>
<dbReference type="Proteomes" id="UP001199642">
    <property type="component" value="Chromosome"/>
</dbReference>